<dbReference type="InterPro" id="IPR037377">
    <property type="entry name" value="GTE_bromo"/>
</dbReference>
<feature type="compositionally biased region" description="Low complexity" evidence="5">
    <location>
        <begin position="504"/>
        <end position="532"/>
    </location>
</feature>
<evidence type="ECO:0000259" key="6">
    <source>
        <dbReference type="PROSITE" id="PS50014"/>
    </source>
</evidence>
<feature type="domain" description="NET" evidence="7">
    <location>
        <begin position="356"/>
        <end position="437"/>
    </location>
</feature>
<dbReference type="PROSITE" id="PS51525">
    <property type="entry name" value="NET"/>
    <property type="match status" value="1"/>
</dbReference>
<dbReference type="InterPro" id="IPR027353">
    <property type="entry name" value="NET_dom"/>
</dbReference>
<keyword evidence="1" id="KW-0805">Transcription regulation</keyword>
<feature type="region of interest" description="Disordered" evidence="5">
    <location>
        <begin position="311"/>
        <end position="369"/>
    </location>
</feature>
<dbReference type="Gene3D" id="1.20.920.10">
    <property type="entry name" value="Bromodomain-like"/>
    <property type="match status" value="1"/>
</dbReference>
<dbReference type="SMART" id="SM00297">
    <property type="entry name" value="BROMO"/>
    <property type="match status" value="1"/>
</dbReference>
<dbReference type="PROSITE" id="PS50014">
    <property type="entry name" value="BROMODOMAIN_2"/>
    <property type="match status" value="1"/>
</dbReference>
<protein>
    <submittedName>
        <fullName evidence="8">Uncharacterized protein</fullName>
    </submittedName>
</protein>
<evidence type="ECO:0000256" key="5">
    <source>
        <dbReference type="SAM" id="MobiDB-lite"/>
    </source>
</evidence>
<dbReference type="Proteomes" id="UP001396334">
    <property type="component" value="Unassembled WGS sequence"/>
</dbReference>
<evidence type="ECO:0000313" key="9">
    <source>
        <dbReference type="Proteomes" id="UP001396334"/>
    </source>
</evidence>
<evidence type="ECO:0000313" key="8">
    <source>
        <dbReference type="EMBL" id="KAK9025325.1"/>
    </source>
</evidence>
<evidence type="ECO:0000256" key="4">
    <source>
        <dbReference type="PROSITE-ProRule" id="PRU00035"/>
    </source>
</evidence>
<evidence type="ECO:0000256" key="1">
    <source>
        <dbReference type="ARBA" id="ARBA00023015"/>
    </source>
</evidence>
<evidence type="ECO:0000259" key="7">
    <source>
        <dbReference type="PROSITE" id="PS51525"/>
    </source>
</evidence>
<dbReference type="InterPro" id="IPR036427">
    <property type="entry name" value="Bromodomain-like_sf"/>
</dbReference>
<proteinExistence type="predicted"/>
<evidence type="ECO:0000256" key="2">
    <source>
        <dbReference type="ARBA" id="ARBA00023117"/>
    </source>
</evidence>
<feature type="region of interest" description="Disordered" evidence="5">
    <location>
        <begin position="33"/>
        <end position="52"/>
    </location>
</feature>
<name>A0ABR2SJX0_9ROSI</name>
<feature type="compositionally biased region" description="Basic and acidic residues" evidence="5">
    <location>
        <begin position="357"/>
        <end position="369"/>
    </location>
</feature>
<dbReference type="Pfam" id="PF00439">
    <property type="entry name" value="Bromodomain"/>
    <property type="match status" value="1"/>
</dbReference>
<dbReference type="SUPFAM" id="SSF47370">
    <property type="entry name" value="Bromodomain"/>
    <property type="match status" value="1"/>
</dbReference>
<evidence type="ECO:0000256" key="3">
    <source>
        <dbReference type="ARBA" id="ARBA00023163"/>
    </source>
</evidence>
<keyword evidence="2 4" id="KW-0103">Bromodomain</keyword>
<dbReference type="InterPro" id="IPR038336">
    <property type="entry name" value="NET_sf"/>
</dbReference>
<dbReference type="Pfam" id="PF17035">
    <property type="entry name" value="BET"/>
    <property type="match status" value="1"/>
</dbReference>
<feature type="region of interest" description="Disordered" evidence="5">
    <location>
        <begin position="463"/>
        <end position="536"/>
    </location>
</feature>
<accession>A0ABR2SJX0</accession>
<gene>
    <name evidence="8" type="ORF">V6N11_038194</name>
</gene>
<dbReference type="InterPro" id="IPR001487">
    <property type="entry name" value="Bromodomain"/>
</dbReference>
<keyword evidence="9" id="KW-1185">Reference proteome</keyword>
<dbReference type="CDD" id="cd05506">
    <property type="entry name" value="Bromo_plant1"/>
    <property type="match status" value="1"/>
</dbReference>
<organism evidence="8 9">
    <name type="scientific">Hibiscus sabdariffa</name>
    <name type="common">roselle</name>
    <dbReference type="NCBI Taxonomy" id="183260"/>
    <lineage>
        <taxon>Eukaryota</taxon>
        <taxon>Viridiplantae</taxon>
        <taxon>Streptophyta</taxon>
        <taxon>Embryophyta</taxon>
        <taxon>Tracheophyta</taxon>
        <taxon>Spermatophyta</taxon>
        <taxon>Magnoliopsida</taxon>
        <taxon>eudicotyledons</taxon>
        <taxon>Gunneridae</taxon>
        <taxon>Pentapetalae</taxon>
        <taxon>rosids</taxon>
        <taxon>malvids</taxon>
        <taxon>Malvales</taxon>
        <taxon>Malvaceae</taxon>
        <taxon>Malvoideae</taxon>
        <taxon>Hibiscus</taxon>
    </lineage>
</organism>
<dbReference type="PRINTS" id="PR00503">
    <property type="entry name" value="BROMODOMAIN"/>
</dbReference>
<feature type="domain" description="Bromo" evidence="6">
    <location>
        <begin position="166"/>
        <end position="238"/>
    </location>
</feature>
<dbReference type="EMBL" id="JBBPBN010000013">
    <property type="protein sequence ID" value="KAK9025325.1"/>
    <property type="molecule type" value="Genomic_DNA"/>
</dbReference>
<feature type="region of interest" description="Disordered" evidence="5">
    <location>
        <begin position="103"/>
        <end position="136"/>
    </location>
</feature>
<feature type="compositionally biased region" description="Polar residues" evidence="5">
    <location>
        <begin position="103"/>
        <end position="115"/>
    </location>
</feature>
<dbReference type="PANTHER" id="PTHR45926">
    <property type="entry name" value="OSJNBA0053K19.4 PROTEIN"/>
    <property type="match status" value="1"/>
</dbReference>
<comment type="caution">
    <text evidence="8">The sequence shown here is derived from an EMBL/GenBank/DDBJ whole genome shotgun (WGS) entry which is preliminary data.</text>
</comment>
<reference evidence="8 9" key="1">
    <citation type="journal article" date="2024" name="G3 (Bethesda)">
        <title>Genome assembly of Hibiscus sabdariffa L. provides insights into metabolisms of medicinal natural products.</title>
        <authorList>
            <person name="Kim T."/>
        </authorList>
    </citation>
    <scope>NUCLEOTIDE SEQUENCE [LARGE SCALE GENOMIC DNA]</scope>
    <source>
        <strain evidence="8">TK-2024</strain>
        <tissue evidence="8">Old leaves</tissue>
    </source>
</reference>
<keyword evidence="3" id="KW-0804">Transcription</keyword>
<feature type="compositionally biased region" description="Basic and acidic residues" evidence="5">
    <location>
        <begin position="463"/>
        <end position="475"/>
    </location>
</feature>
<sequence length="663" mass="74119">MGKVPFTAKKPNPNPKFNKKRHFHHQLAQPDDIAGHVVDDPPAVTHSAASDDASSINRKINDFSSGSYVSFPISSFTRKELIDLKSRLISELEQIRELKNRIQSNDFQARSSSTKKPLPKKNISGNKRPLPPNFSKELKRLNPQENGKASKAYLMKSCSQILSKLMKHKHGYVFNSPVDVVGLGLHDYYTIIKNPMDLGTVKSRLAKNFYVSPLDFAADVRLTFNNAMLYNPKGHEVYALAEQLLARFEELFRPLSLKLDEQEDPQEMEYYVEELQASSWDHGEAERMKKDWEIDKDDSINIGARSDNVGGISGYVSNPNPLPSQMQLQQQPPPPRMASPSPVRAPPVKTVKLPKPKAKDPNKREMSMEEKQKLGTGLQSLPQEKMDNVVHIIRKRNGHLRQDGDEIELDIEAMDTETLWELDRFVTNYKKMVSKMKRQALMANNVASNDSNRREENVEKMDVAMEMKKPKKGDAGDEDVDIGDEMPMSNFPPVEIEKDNDGASSSSSGSSSSSSGSSSSSDSESGSSSGSDSDGDDARLIHGEAWEKCTCVCVGCLVHNACIYSSFAACLIPVYFYCLLRILSAGTVERSMYHGSPLLLSLLGPLSVKSLPRHYYEDPSWQVGGIISLLSTLYQDHVYLHRAEFIGNDRSLNVCFVVDNLKL</sequence>
<dbReference type="Gene3D" id="1.20.1270.220">
    <property type="match status" value="1"/>
</dbReference>
<feature type="compositionally biased region" description="Low complexity" evidence="5">
    <location>
        <begin position="338"/>
        <end position="353"/>
    </location>
</feature>